<accession>A0A7N4PF95</accession>
<evidence type="ECO:0000256" key="4">
    <source>
        <dbReference type="ARBA" id="ARBA00062587"/>
    </source>
</evidence>
<comment type="function">
    <text evidence="3">Plays a role in cilia formation and/or maintenance. Plays a role in the regulation of cell morphology and cytoskeletal organization. Involved in DNA damage repair.</text>
</comment>
<keyword evidence="2" id="KW-0677">Repeat</keyword>
<evidence type="ECO:0000256" key="1">
    <source>
        <dbReference type="ARBA" id="ARBA00022614"/>
    </source>
</evidence>
<dbReference type="Pfam" id="PF19252">
    <property type="entry name" value="HIND"/>
    <property type="match status" value="1"/>
</dbReference>
<dbReference type="FunFam" id="3.80.10.10:FF:000094">
    <property type="entry name" value="protein C21orf2 isoform X1"/>
    <property type="match status" value="1"/>
</dbReference>
<feature type="compositionally biased region" description="Basic and acidic residues" evidence="6">
    <location>
        <begin position="188"/>
        <end position="206"/>
    </location>
</feature>
<keyword evidence="1" id="KW-0433">Leucine-rich repeat</keyword>
<evidence type="ECO:0000256" key="5">
    <source>
        <dbReference type="ARBA" id="ARBA00074183"/>
    </source>
</evidence>
<gene>
    <name evidence="7" type="primary">CFAP410</name>
</gene>
<sequence>MIQYPWLQSAFGAALSHGDSHSGPLGAPLFGPWGSRLTDISICRSLPSIEVITLSVNSISSLEPVSHCPNLSELYLRKNSIPSLDELFYLKELPRLRVLWMAENPCCGSDPRQYRMTVLRNLPGLQKLDNQTVTEEELSQALMEGKEITTAPARQASENGHAELSCELSTVDSSADTESDALSESMEETNKIREQLGMKPLPRDRFPSFSPRASSVGSRKKRVSGPGSTSPCSQYEDSPGGAPGLPTYPEAGLPSAPPENNLLNAVLLLLKELDAKELEVVQQTITRRLQALQKPELPQDR</sequence>
<dbReference type="PROSITE" id="PS51450">
    <property type="entry name" value="LRR"/>
    <property type="match status" value="1"/>
</dbReference>
<dbReference type="PANTHER" id="PTHR18849:SF0">
    <property type="entry name" value="CILIA- AND FLAGELLA-ASSOCIATED PROTEIN 410-RELATED"/>
    <property type="match status" value="1"/>
</dbReference>
<dbReference type="GO" id="GO:0000398">
    <property type="term" value="P:mRNA splicing, via spliceosome"/>
    <property type="evidence" value="ECO:0007669"/>
    <property type="project" value="InterPro"/>
</dbReference>
<feature type="region of interest" description="Disordered" evidence="6">
    <location>
        <begin position="151"/>
        <end position="259"/>
    </location>
</feature>
<dbReference type="FunCoup" id="A0A7N4PF95">
    <property type="interactions" value="689"/>
</dbReference>
<dbReference type="InterPro" id="IPR045347">
    <property type="entry name" value="HIND"/>
</dbReference>
<dbReference type="GO" id="GO:0036064">
    <property type="term" value="C:ciliary basal body"/>
    <property type="evidence" value="ECO:0007669"/>
    <property type="project" value="UniProtKB-ARBA"/>
</dbReference>
<dbReference type="GO" id="GO:0007010">
    <property type="term" value="P:cytoskeleton organization"/>
    <property type="evidence" value="ECO:0007669"/>
    <property type="project" value="TreeGrafter"/>
</dbReference>
<evidence type="ECO:0000256" key="6">
    <source>
        <dbReference type="SAM" id="MobiDB-lite"/>
    </source>
</evidence>
<dbReference type="InterPro" id="IPR032675">
    <property type="entry name" value="LRR_dom_sf"/>
</dbReference>
<organism evidence="7 8">
    <name type="scientific">Sarcophilus harrisii</name>
    <name type="common">Tasmanian devil</name>
    <name type="synonym">Sarcophilus laniarius</name>
    <dbReference type="NCBI Taxonomy" id="9305"/>
    <lineage>
        <taxon>Eukaryota</taxon>
        <taxon>Metazoa</taxon>
        <taxon>Chordata</taxon>
        <taxon>Craniata</taxon>
        <taxon>Vertebrata</taxon>
        <taxon>Euteleostomi</taxon>
        <taxon>Mammalia</taxon>
        <taxon>Metatheria</taxon>
        <taxon>Dasyuromorphia</taxon>
        <taxon>Dasyuridae</taxon>
        <taxon>Sarcophilus</taxon>
    </lineage>
</organism>
<reference evidence="7 8" key="1">
    <citation type="journal article" date="2011" name="Proc. Natl. Acad. Sci. U.S.A.">
        <title>Genetic diversity and population structure of the endangered marsupial Sarcophilus harrisii (Tasmanian devil).</title>
        <authorList>
            <person name="Miller W."/>
            <person name="Hayes V.M."/>
            <person name="Ratan A."/>
            <person name="Petersen D.C."/>
            <person name="Wittekindt N.E."/>
            <person name="Miller J."/>
            <person name="Walenz B."/>
            <person name="Knight J."/>
            <person name="Qi J."/>
            <person name="Zhao F."/>
            <person name="Wang Q."/>
            <person name="Bedoya-Reina O.C."/>
            <person name="Katiyar N."/>
            <person name="Tomsho L.P."/>
            <person name="Kasson L.M."/>
            <person name="Hardie R.A."/>
            <person name="Woodbridge P."/>
            <person name="Tindall E.A."/>
            <person name="Bertelsen M.F."/>
            <person name="Dixon D."/>
            <person name="Pyecroft S."/>
            <person name="Helgen K.M."/>
            <person name="Lesk A.M."/>
            <person name="Pringle T.H."/>
            <person name="Patterson N."/>
            <person name="Zhang Y."/>
            <person name="Kreiss A."/>
            <person name="Woods G.M."/>
            <person name="Jones M.E."/>
            <person name="Schuster S.C."/>
        </authorList>
    </citation>
    <scope>NUCLEOTIDE SEQUENCE [LARGE SCALE GENOMIC DNA]</scope>
</reference>
<feature type="compositionally biased region" description="Acidic residues" evidence="6">
    <location>
        <begin position="175"/>
        <end position="187"/>
    </location>
</feature>
<dbReference type="GO" id="GO:0046540">
    <property type="term" value="C:U4/U6 x U5 tri-snRNP complex"/>
    <property type="evidence" value="ECO:0007669"/>
    <property type="project" value="InterPro"/>
</dbReference>
<protein>
    <recommendedName>
        <fullName evidence="5">Cilia- and flagella-associated protein 410</fullName>
    </recommendedName>
</protein>
<dbReference type="InParanoid" id="A0A7N4PF95"/>
<evidence type="ECO:0000256" key="3">
    <source>
        <dbReference type="ARBA" id="ARBA00053373"/>
    </source>
</evidence>
<dbReference type="GO" id="GO:0097733">
    <property type="term" value="C:photoreceptor cell cilium"/>
    <property type="evidence" value="ECO:0007669"/>
    <property type="project" value="UniProtKB-ARBA"/>
</dbReference>
<proteinExistence type="predicted"/>
<dbReference type="SUPFAM" id="SSF52058">
    <property type="entry name" value="L domain-like"/>
    <property type="match status" value="1"/>
</dbReference>
<feature type="compositionally biased region" description="Polar residues" evidence="6">
    <location>
        <begin position="226"/>
        <end position="236"/>
    </location>
</feature>
<dbReference type="GeneTree" id="ENSGT00390000018807"/>
<name>A0A7N4PF95_SARHA</name>
<evidence type="ECO:0000313" key="7">
    <source>
        <dbReference type="Ensembl" id="ENSSHAP00000036512.1"/>
    </source>
</evidence>
<keyword evidence="8" id="KW-1185">Reference proteome</keyword>
<dbReference type="Gene3D" id="3.80.10.10">
    <property type="entry name" value="Ribonuclease Inhibitor"/>
    <property type="match status" value="1"/>
</dbReference>
<reference evidence="7" key="2">
    <citation type="submission" date="2025-08" db="UniProtKB">
        <authorList>
            <consortium name="Ensembl"/>
        </authorList>
    </citation>
    <scope>IDENTIFICATION</scope>
</reference>
<dbReference type="Proteomes" id="UP000007648">
    <property type="component" value="Unassembled WGS sequence"/>
</dbReference>
<dbReference type="Ensembl" id="ENSSHAT00000027138.1">
    <property type="protein sequence ID" value="ENSSHAP00000036512.1"/>
    <property type="gene ID" value="ENSSHAG00000004733.2"/>
</dbReference>
<dbReference type="AlphaFoldDB" id="A0A7N4PF95"/>
<dbReference type="InterPro" id="IPR001611">
    <property type="entry name" value="Leu-rich_rpt"/>
</dbReference>
<evidence type="ECO:0000256" key="2">
    <source>
        <dbReference type="ARBA" id="ARBA00022737"/>
    </source>
</evidence>
<reference evidence="7" key="3">
    <citation type="submission" date="2025-09" db="UniProtKB">
        <authorList>
            <consortium name="Ensembl"/>
        </authorList>
    </citation>
    <scope>IDENTIFICATION</scope>
</reference>
<comment type="subunit">
    <text evidence="4">Found in a complex with CFAP410, NEK1 and SPATA7. Interacts with NEK1.</text>
</comment>
<evidence type="ECO:0000313" key="8">
    <source>
        <dbReference type="Proteomes" id="UP000007648"/>
    </source>
</evidence>
<dbReference type="PANTHER" id="PTHR18849">
    <property type="entry name" value="LEUCINE RICH REPEAT PROTEIN"/>
    <property type="match status" value="1"/>
</dbReference>